<evidence type="ECO:0000313" key="1">
    <source>
        <dbReference type="EMBL" id="CAB4176663.1"/>
    </source>
</evidence>
<dbReference type="EMBL" id="LR797263">
    <property type="protein sequence ID" value="CAB4198715.1"/>
    <property type="molecule type" value="Genomic_DNA"/>
</dbReference>
<evidence type="ECO:0000313" key="5">
    <source>
        <dbReference type="EMBL" id="CAB5227400.1"/>
    </source>
</evidence>
<evidence type="ECO:0000313" key="4">
    <source>
        <dbReference type="EMBL" id="CAB4210904.1"/>
    </source>
</evidence>
<name>A0A6J5PXJ5_9CAUD</name>
<dbReference type="EMBL" id="LR796938">
    <property type="protein sequence ID" value="CAB4176663.1"/>
    <property type="molecule type" value="Genomic_DNA"/>
</dbReference>
<dbReference type="EMBL" id="LR797011">
    <property type="protein sequence ID" value="CAB4181075.1"/>
    <property type="molecule type" value="Genomic_DNA"/>
</dbReference>
<gene>
    <name evidence="2" type="ORF">UFOVP1075_14</name>
    <name evidence="3" type="ORF">UFOVP1312_6</name>
    <name evidence="4" type="ORF">UFOVP1426_52</name>
    <name evidence="5" type="ORF">UFOVP1522_35</name>
    <name evidence="1" type="ORF">UFOVP989_52</name>
</gene>
<reference evidence="1" key="1">
    <citation type="submission" date="2020-05" db="EMBL/GenBank/DDBJ databases">
        <authorList>
            <person name="Chiriac C."/>
            <person name="Salcher M."/>
            <person name="Ghai R."/>
            <person name="Kavagutti S V."/>
        </authorList>
    </citation>
    <scope>NUCLEOTIDE SEQUENCE</scope>
</reference>
<sequence length="333" mass="39111">MLLLYIRQDVGVSLLEKMTDNIRVGYIMIALTDRVHIRTEKTMSDDIAEDGVVYQLSNCEVMRIDVDDNHYYFGALTGKEKQYYMSLTNVLDIGGPFPEGLRQYLRVTSFEEQKDRLESTGSRGTKLHSALDMLMQRQALDMREYPTTYEKDAIVTFIRMMRFLTPGKFSTELIVADPDLRIAGTLDFKGYVDEWKLDCLLDPNKYLDIDFEGDYQVKERWLDKPSKKRAHIIIDWKFTGRNAYSHKVQVAAYKTMNNKTRKGSPVSRAFTWRYSPKHKHGFDFQESLLDYQSFKRIYATTIEYLGEFPEPPKLKRFPKNVRLYENKLITKEK</sequence>
<evidence type="ECO:0000313" key="3">
    <source>
        <dbReference type="EMBL" id="CAB4198715.1"/>
    </source>
</evidence>
<accession>A0A6J5PXJ5</accession>
<dbReference type="EMBL" id="LR798372">
    <property type="protein sequence ID" value="CAB5227400.1"/>
    <property type="molecule type" value="Genomic_DNA"/>
</dbReference>
<organism evidence="1">
    <name type="scientific">uncultured Caudovirales phage</name>
    <dbReference type="NCBI Taxonomy" id="2100421"/>
    <lineage>
        <taxon>Viruses</taxon>
        <taxon>Duplodnaviria</taxon>
        <taxon>Heunggongvirae</taxon>
        <taxon>Uroviricota</taxon>
        <taxon>Caudoviricetes</taxon>
        <taxon>Peduoviridae</taxon>
        <taxon>Maltschvirus</taxon>
        <taxon>Maltschvirus maltsch</taxon>
    </lineage>
</organism>
<dbReference type="EMBL" id="LR797370">
    <property type="protein sequence ID" value="CAB4210904.1"/>
    <property type="molecule type" value="Genomic_DNA"/>
</dbReference>
<protein>
    <submittedName>
        <fullName evidence="1">Uncharacterized protein</fullName>
    </submittedName>
</protein>
<evidence type="ECO:0000313" key="2">
    <source>
        <dbReference type="EMBL" id="CAB4181075.1"/>
    </source>
</evidence>
<proteinExistence type="predicted"/>